<dbReference type="AlphaFoldDB" id="A0A917XQ33"/>
<evidence type="ECO:0000313" key="2">
    <source>
        <dbReference type="EMBL" id="GGN48553.1"/>
    </source>
</evidence>
<gene>
    <name evidence="2" type="primary">ytzB</name>
    <name evidence="2" type="ORF">GCM10007971_00320</name>
</gene>
<evidence type="ECO:0000313" key="3">
    <source>
        <dbReference type="Proteomes" id="UP000624041"/>
    </source>
</evidence>
<comment type="caution">
    <text evidence="2">The sequence shown here is derived from an EMBL/GenBank/DDBJ whole genome shotgun (WGS) entry which is preliminary data.</text>
</comment>
<reference evidence="2" key="2">
    <citation type="submission" date="2020-09" db="EMBL/GenBank/DDBJ databases">
        <authorList>
            <person name="Sun Q."/>
            <person name="Ohkuma M."/>
        </authorList>
    </citation>
    <scope>NUCLEOTIDE SEQUENCE</scope>
    <source>
        <strain evidence="2">JCM 17251</strain>
    </source>
</reference>
<evidence type="ECO:0000259" key="1">
    <source>
        <dbReference type="Pfam" id="PF03413"/>
    </source>
</evidence>
<proteinExistence type="predicted"/>
<feature type="domain" description="PepSY" evidence="1">
    <location>
        <begin position="29"/>
        <end position="100"/>
    </location>
</feature>
<dbReference type="InterPro" id="IPR025711">
    <property type="entry name" value="PepSY"/>
</dbReference>
<dbReference type="Pfam" id="PF03413">
    <property type="entry name" value="PepSY"/>
    <property type="match status" value="1"/>
</dbReference>
<accession>A0A917XQ33</accession>
<reference evidence="2" key="1">
    <citation type="journal article" date="2014" name="Int. J. Syst. Evol. Microbiol.">
        <title>Complete genome sequence of Corynebacterium casei LMG S-19264T (=DSM 44701T), isolated from a smear-ripened cheese.</title>
        <authorList>
            <consortium name="US DOE Joint Genome Institute (JGI-PGF)"/>
            <person name="Walter F."/>
            <person name="Albersmeier A."/>
            <person name="Kalinowski J."/>
            <person name="Ruckert C."/>
        </authorList>
    </citation>
    <scope>NUCLEOTIDE SEQUENCE</scope>
    <source>
        <strain evidence="2">JCM 17251</strain>
    </source>
</reference>
<keyword evidence="3" id="KW-1185">Reference proteome</keyword>
<dbReference type="EMBL" id="BMOS01000001">
    <property type="protein sequence ID" value="GGN48553.1"/>
    <property type="molecule type" value="Genomic_DNA"/>
</dbReference>
<sequence length="104" mass="11508">MKKRNLLLAASIGFAVGYLLKSQLDTKQKVTPEKALSNAKEAFKQNGPISGSWIYMKPEEVEKNGLVYQAYRGGITRNIDGESKQYEFYVDVETGGIIATTETA</sequence>
<name>A0A917XQ33_9BACI</name>
<dbReference type="Proteomes" id="UP000624041">
    <property type="component" value="Unassembled WGS sequence"/>
</dbReference>
<dbReference type="RefSeq" id="WP_156856723.1">
    <property type="nucleotide sequence ID" value="NZ_BMOS01000001.1"/>
</dbReference>
<protein>
    <recommendedName>
        <fullName evidence="1">PepSY domain-containing protein</fullName>
    </recommendedName>
</protein>
<organism evidence="2 3">
    <name type="scientific">Oceanobacillus indicireducens</name>
    <dbReference type="NCBI Taxonomy" id="1004261"/>
    <lineage>
        <taxon>Bacteria</taxon>
        <taxon>Bacillati</taxon>
        <taxon>Bacillota</taxon>
        <taxon>Bacilli</taxon>
        <taxon>Bacillales</taxon>
        <taxon>Bacillaceae</taxon>
        <taxon>Oceanobacillus</taxon>
    </lineage>
</organism>